<keyword evidence="2" id="KW-1185">Reference proteome</keyword>
<dbReference type="RefSeq" id="WP_345673784.1">
    <property type="nucleotide sequence ID" value="NZ_BAABHS010000002.1"/>
</dbReference>
<name>A0ABP9GPL3_9ACTN</name>
<accession>A0ABP9GPL3</accession>
<organism evidence="1 2">
    <name type="scientific">Yinghuangia aomiensis</name>
    <dbReference type="NCBI Taxonomy" id="676205"/>
    <lineage>
        <taxon>Bacteria</taxon>
        <taxon>Bacillati</taxon>
        <taxon>Actinomycetota</taxon>
        <taxon>Actinomycetes</taxon>
        <taxon>Kitasatosporales</taxon>
        <taxon>Streptomycetaceae</taxon>
        <taxon>Yinghuangia</taxon>
    </lineage>
</organism>
<dbReference type="EMBL" id="BAABHS010000002">
    <property type="protein sequence ID" value="GAA4949526.1"/>
    <property type="molecule type" value="Genomic_DNA"/>
</dbReference>
<sequence length="80" mass="9302">MVAALVAPKMVDLIRRSLPEPLRRDFDADLRRTETRRLQPLLRMWRARGAARNDPDRLRELEAAVRRDPDGTVTWTAEGH</sequence>
<evidence type="ECO:0000313" key="1">
    <source>
        <dbReference type="EMBL" id="GAA4949526.1"/>
    </source>
</evidence>
<dbReference type="Proteomes" id="UP001500466">
    <property type="component" value="Unassembled WGS sequence"/>
</dbReference>
<proteinExistence type="predicted"/>
<protein>
    <submittedName>
        <fullName evidence="1">Uncharacterized protein</fullName>
    </submittedName>
</protein>
<gene>
    <name evidence="1" type="ORF">GCM10023205_07530</name>
</gene>
<comment type="caution">
    <text evidence="1">The sequence shown here is derived from an EMBL/GenBank/DDBJ whole genome shotgun (WGS) entry which is preliminary data.</text>
</comment>
<evidence type="ECO:0000313" key="2">
    <source>
        <dbReference type="Proteomes" id="UP001500466"/>
    </source>
</evidence>
<reference evidence="2" key="1">
    <citation type="journal article" date="2019" name="Int. J. Syst. Evol. Microbiol.">
        <title>The Global Catalogue of Microorganisms (GCM) 10K type strain sequencing project: providing services to taxonomists for standard genome sequencing and annotation.</title>
        <authorList>
            <consortium name="The Broad Institute Genomics Platform"/>
            <consortium name="The Broad Institute Genome Sequencing Center for Infectious Disease"/>
            <person name="Wu L."/>
            <person name="Ma J."/>
        </authorList>
    </citation>
    <scope>NUCLEOTIDE SEQUENCE [LARGE SCALE GENOMIC DNA]</scope>
    <source>
        <strain evidence="2">JCM 17986</strain>
    </source>
</reference>